<evidence type="ECO:0000256" key="1">
    <source>
        <dbReference type="ARBA" id="ARBA00007592"/>
    </source>
</evidence>
<dbReference type="RefSeq" id="WP_102628111.1">
    <property type="nucleotide sequence ID" value="NZ_PDOH01000005.1"/>
</dbReference>
<dbReference type="PANTHER" id="PTHR12128">
    <property type="entry name" value="DIHYDRODIPICOLINATE SYNTHASE"/>
    <property type="match status" value="1"/>
</dbReference>
<evidence type="ECO:0000256" key="3">
    <source>
        <dbReference type="ARBA" id="ARBA00023270"/>
    </source>
</evidence>
<feature type="binding site" evidence="6">
    <location>
        <position position="46"/>
    </location>
    <ligand>
        <name>pyruvate</name>
        <dbReference type="ChEBI" id="CHEBI:15361"/>
    </ligand>
</feature>
<dbReference type="CDD" id="cd00408">
    <property type="entry name" value="DHDPS-like"/>
    <property type="match status" value="1"/>
</dbReference>
<dbReference type="GO" id="GO:0005829">
    <property type="term" value="C:cytosol"/>
    <property type="evidence" value="ECO:0007669"/>
    <property type="project" value="TreeGrafter"/>
</dbReference>
<dbReference type="OrthoDB" id="9782828at2"/>
<dbReference type="GO" id="GO:0008840">
    <property type="term" value="F:4-hydroxy-tetrahydrodipicolinate synthase activity"/>
    <property type="evidence" value="ECO:0007669"/>
    <property type="project" value="TreeGrafter"/>
</dbReference>
<protein>
    <submittedName>
        <fullName evidence="7">Dihydrodipicolinate synthase family protein</fullName>
    </submittedName>
</protein>
<keyword evidence="2 4" id="KW-0456">Lyase</keyword>
<accession>A0A2N7TLV0</accession>
<dbReference type="InterPro" id="IPR002220">
    <property type="entry name" value="DapA-like"/>
</dbReference>
<name>A0A2N7TLV0_9GAMM</name>
<dbReference type="GO" id="GO:0044281">
    <property type="term" value="P:small molecule metabolic process"/>
    <property type="evidence" value="ECO:0007669"/>
    <property type="project" value="UniProtKB-ARBA"/>
</dbReference>
<feature type="active site" description="Proton donor/acceptor" evidence="5">
    <location>
        <position position="134"/>
    </location>
</feature>
<feature type="active site" description="Schiff-base intermediate with substrate" evidence="5">
    <location>
        <position position="162"/>
    </location>
</feature>
<evidence type="ECO:0000313" key="8">
    <source>
        <dbReference type="Proteomes" id="UP000235346"/>
    </source>
</evidence>
<dbReference type="EMBL" id="PNRE01000052">
    <property type="protein sequence ID" value="PMR69098.1"/>
    <property type="molecule type" value="Genomic_DNA"/>
</dbReference>
<dbReference type="SMART" id="SM01130">
    <property type="entry name" value="DHDPS"/>
    <property type="match status" value="1"/>
</dbReference>
<dbReference type="InterPro" id="IPR020625">
    <property type="entry name" value="Schiff_base-form_aldolases_AS"/>
</dbReference>
<proteinExistence type="inferred from homology"/>
<evidence type="ECO:0000256" key="5">
    <source>
        <dbReference type="PIRSR" id="PIRSR001365-1"/>
    </source>
</evidence>
<organism evidence="7 8">
    <name type="scientific">Halomonas heilongjiangensis</name>
    <dbReference type="NCBI Taxonomy" id="1387883"/>
    <lineage>
        <taxon>Bacteria</taxon>
        <taxon>Pseudomonadati</taxon>
        <taxon>Pseudomonadota</taxon>
        <taxon>Gammaproteobacteria</taxon>
        <taxon>Oceanospirillales</taxon>
        <taxon>Halomonadaceae</taxon>
        <taxon>Halomonas</taxon>
    </lineage>
</organism>
<dbReference type="Gene3D" id="3.20.20.70">
    <property type="entry name" value="Aldolase class I"/>
    <property type="match status" value="1"/>
</dbReference>
<dbReference type="PANTHER" id="PTHR12128:SF66">
    <property type="entry name" value="4-HYDROXY-2-OXOGLUTARATE ALDOLASE, MITOCHONDRIAL"/>
    <property type="match status" value="1"/>
</dbReference>
<gene>
    <name evidence="7" type="ORF">C1H66_11955</name>
</gene>
<dbReference type="Proteomes" id="UP000235346">
    <property type="component" value="Unassembled WGS sequence"/>
</dbReference>
<evidence type="ECO:0000313" key="7">
    <source>
        <dbReference type="EMBL" id="PMR69098.1"/>
    </source>
</evidence>
<comment type="caution">
    <text evidence="7">The sequence shown here is derived from an EMBL/GenBank/DDBJ whole genome shotgun (WGS) entry which is preliminary data.</text>
</comment>
<dbReference type="InterPro" id="IPR013785">
    <property type="entry name" value="Aldolase_TIM"/>
</dbReference>
<sequence length="296" mass="31855">MQLDGVLVPIVTPFDAQGRVDLEGLRALVARFMDAGVRGIVACGTTGEYYALDEQEREAVLRTVRESLGDQALAIAGINSLSTAAAIERAEQAAALGYQALMLAPPAYSLPNQKEVIAHYRDVAAATDLPIVLYNFPARTGVNLERETVASLARMPGIIGIKESSGDFTRALALMQMAGPAFQVVCGSDDQAADYLFWGARSWISGGANVFPAEQVTMLEAAKHGDWHRVRDLMRDMLPAIQNMEAADYNQKAKLGCRRHGVDAGEVRPPLRPLSPVAAQAFLDALDAFETKQKGA</sequence>
<dbReference type="SUPFAM" id="SSF51569">
    <property type="entry name" value="Aldolase"/>
    <property type="match status" value="1"/>
</dbReference>
<dbReference type="AlphaFoldDB" id="A0A2N7TLV0"/>
<dbReference type="PROSITE" id="PS00666">
    <property type="entry name" value="DHDPS_2"/>
    <property type="match status" value="1"/>
</dbReference>
<dbReference type="PIRSF" id="PIRSF001365">
    <property type="entry name" value="DHDPS"/>
    <property type="match status" value="1"/>
</dbReference>
<dbReference type="Pfam" id="PF00701">
    <property type="entry name" value="DHDPS"/>
    <property type="match status" value="1"/>
</dbReference>
<reference evidence="7 8" key="1">
    <citation type="submission" date="2018-01" db="EMBL/GenBank/DDBJ databases">
        <title>Halomonas endophytica sp. nov., isolated from storage liquid in the stems of Populus euphratica.</title>
        <authorList>
            <person name="Chen C."/>
        </authorList>
    </citation>
    <scope>NUCLEOTIDE SEQUENCE [LARGE SCALE GENOMIC DNA]</scope>
    <source>
        <strain evidence="7 8">DSM 26881</strain>
    </source>
</reference>
<feature type="binding site" evidence="6">
    <location>
        <position position="204"/>
    </location>
    <ligand>
        <name>pyruvate</name>
        <dbReference type="ChEBI" id="CHEBI:15361"/>
    </ligand>
</feature>
<keyword evidence="8" id="KW-1185">Reference proteome</keyword>
<evidence type="ECO:0000256" key="6">
    <source>
        <dbReference type="PIRSR" id="PIRSR001365-2"/>
    </source>
</evidence>
<keyword evidence="3" id="KW-0704">Schiff base</keyword>
<dbReference type="PRINTS" id="PR00146">
    <property type="entry name" value="DHPICSNTHASE"/>
</dbReference>
<evidence type="ECO:0000256" key="4">
    <source>
        <dbReference type="PIRNR" id="PIRNR001365"/>
    </source>
</evidence>
<comment type="similarity">
    <text evidence="1 4">Belongs to the DapA family.</text>
</comment>
<evidence type="ECO:0000256" key="2">
    <source>
        <dbReference type="ARBA" id="ARBA00023239"/>
    </source>
</evidence>